<keyword evidence="1" id="KW-0812">Transmembrane</keyword>
<reference evidence="2 3" key="1">
    <citation type="submission" date="2024-06" db="EMBL/GenBank/DDBJ databases">
        <title>The Natural Products Discovery Center: Release of the First 8490 Sequenced Strains for Exploring Actinobacteria Biosynthetic Diversity.</title>
        <authorList>
            <person name="Kalkreuter E."/>
            <person name="Kautsar S.A."/>
            <person name="Yang D."/>
            <person name="Bader C.D."/>
            <person name="Teijaro C.N."/>
            <person name="Fluegel L."/>
            <person name="Davis C.M."/>
            <person name="Simpson J.R."/>
            <person name="Lauterbach L."/>
            <person name="Steele A.D."/>
            <person name="Gui C."/>
            <person name="Meng S."/>
            <person name="Li G."/>
            <person name="Viehrig K."/>
            <person name="Ye F."/>
            <person name="Su P."/>
            <person name="Kiefer A.F."/>
            <person name="Nichols A."/>
            <person name="Cepeda A.J."/>
            <person name="Yan W."/>
            <person name="Fan B."/>
            <person name="Jiang Y."/>
            <person name="Adhikari A."/>
            <person name="Zheng C.-J."/>
            <person name="Schuster L."/>
            <person name="Cowan T.M."/>
            <person name="Smanski M.J."/>
            <person name="Chevrette M.G."/>
            <person name="De Carvalho L.P.S."/>
            <person name="Shen B."/>
        </authorList>
    </citation>
    <scope>NUCLEOTIDE SEQUENCE [LARGE SCALE GENOMIC DNA]</scope>
    <source>
        <strain evidence="2 3">NPDC052347</strain>
    </source>
</reference>
<keyword evidence="3" id="KW-1185">Reference proteome</keyword>
<feature type="transmembrane region" description="Helical" evidence="1">
    <location>
        <begin position="7"/>
        <end position="27"/>
    </location>
</feature>
<evidence type="ECO:0000313" key="2">
    <source>
        <dbReference type="EMBL" id="MEV5508032.1"/>
    </source>
</evidence>
<gene>
    <name evidence="2" type="ORF">AB0L16_16365</name>
</gene>
<keyword evidence="1" id="KW-1133">Transmembrane helix</keyword>
<evidence type="ECO:0000313" key="3">
    <source>
        <dbReference type="Proteomes" id="UP001552594"/>
    </source>
</evidence>
<dbReference type="EMBL" id="JBFAUK010000011">
    <property type="protein sequence ID" value="MEV5508032.1"/>
    <property type="molecule type" value="Genomic_DNA"/>
</dbReference>
<feature type="transmembrane region" description="Helical" evidence="1">
    <location>
        <begin position="33"/>
        <end position="50"/>
    </location>
</feature>
<organism evidence="2 3">
    <name type="scientific">Streptomyces orinoci</name>
    <name type="common">Streptoverticillium orinoci</name>
    <dbReference type="NCBI Taxonomy" id="67339"/>
    <lineage>
        <taxon>Bacteria</taxon>
        <taxon>Bacillati</taxon>
        <taxon>Actinomycetota</taxon>
        <taxon>Actinomycetes</taxon>
        <taxon>Kitasatosporales</taxon>
        <taxon>Streptomycetaceae</taxon>
        <taxon>Streptomyces</taxon>
    </lineage>
</organism>
<name>A0ABV3K009_STRON</name>
<dbReference type="RefSeq" id="WP_164503291.1">
    <property type="nucleotide sequence ID" value="NZ_JBFAUK010000011.1"/>
</dbReference>
<keyword evidence="1" id="KW-0472">Membrane</keyword>
<sequence length="55" mass="5488">MARGAAAAEIAGWWAGLTAVWTVLISTVDTLELAVGAGCALAAAFAARGARRAVM</sequence>
<proteinExistence type="predicted"/>
<comment type="caution">
    <text evidence="2">The sequence shown here is derived from an EMBL/GenBank/DDBJ whole genome shotgun (WGS) entry which is preliminary data.</text>
</comment>
<dbReference type="Proteomes" id="UP001552594">
    <property type="component" value="Unassembled WGS sequence"/>
</dbReference>
<accession>A0ABV3K009</accession>
<protein>
    <submittedName>
        <fullName evidence="2">Uncharacterized protein</fullName>
    </submittedName>
</protein>
<evidence type="ECO:0000256" key="1">
    <source>
        <dbReference type="SAM" id="Phobius"/>
    </source>
</evidence>